<keyword evidence="2" id="KW-0813">Transport</keyword>
<feature type="transmembrane region" description="Helical" evidence="8">
    <location>
        <begin position="959"/>
        <end position="986"/>
    </location>
</feature>
<dbReference type="PANTHER" id="PTHR36838">
    <property type="entry name" value="AUXIN EFFLUX CARRIER FAMILY PROTEIN"/>
    <property type="match status" value="1"/>
</dbReference>
<keyword evidence="10" id="KW-1185">Reference proteome</keyword>
<comment type="subcellular location">
    <subcellularLocation>
        <location evidence="1">Membrane</location>
        <topology evidence="1">Multi-pass membrane protein</topology>
    </subcellularLocation>
</comment>
<feature type="compositionally biased region" description="Pro residues" evidence="7">
    <location>
        <begin position="288"/>
        <end position="302"/>
    </location>
</feature>
<feature type="compositionally biased region" description="Basic and acidic residues" evidence="7">
    <location>
        <begin position="789"/>
        <end position="799"/>
    </location>
</feature>
<evidence type="ECO:0000256" key="5">
    <source>
        <dbReference type="ARBA" id="ARBA00022989"/>
    </source>
</evidence>
<gene>
    <name evidence="9" type="ORF">PAPYR_3954</name>
</gene>
<feature type="compositionally biased region" description="Acidic residues" evidence="7">
    <location>
        <begin position="808"/>
        <end position="823"/>
    </location>
</feature>
<dbReference type="EMBL" id="JAPMOS010000016">
    <property type="protein sequence ID" value="KAJ4459896.1"/>
    <property type="molecule type" value="Genomic_DNA"/>
</dbReference>
<name>A0ABQ8UL15_9EUKA</name>
<protein>
    <submittedName>
        <fullName evidence="9">Uncharacterized protein</fullName>
    </submittedName>
</protein>
<evidence type="ECO:0000256" key="4">
    <source>
        <dbReference type="ARBA" id="ARBA00022692"/>
    </source>
</evidence>
<organism evidence="9 10">
    <name type="scientific">Paratrimastix pyriformis</name>
    <dbReference type="NCBI Taxonomy" id="342808"/>
    <lineage>
        <taxon>Eukaryota</taxon>
        <taxon>Metamonada</taxon>
        <taxon>Preaxostyla</taxon>
        <taxon>Paratrimastigidae</taxon>
        <taxon>Paratrimastix</taxon>
    </lineage>
</organism>
<keyword evidence="5 8" id="KW-1133">Transmembrane helix</keyword>
<feature type="transmembrane region" description="Helical" evidence="8">
    <location>
        <begin position="532"/>
        <end position="553"/>
    </location>
</feature>
<evidence type="ECO:0000256" key="7">
    <source>
        <dbReference type="SAM" id="MobiDB-lite"/>
    </source>
</evidence>
<evidence type="ECO:0000256" key="1">
    <source>
        <dbReference type="ARBA" id="ARBA00004141"/>
    </source>
</evidence>
<feature type="compositionally biased region" description="Pro residues" evidence="7">
    <location>
        <begin position="348"/>
        <end position="358"/>
    </location>
</feature>
<feature type="compositionally biased region" description="Low complexity" evidence="7">
    <location>
        <begin position="405"/>
        <end position="427"/>
    </location>
</feature>
<evidence type="ECO:0000313" key="9">
    <source>
        <dbReference type="EMBL" id="KAJ4459896.1"/>
    </source>
</evidence>
<feature type="transmembrane region" description="Helical" evidence="8">
    <location>
        <begin position="559"/>
        <end position="579"/>
    </location>
</feature>
<feature type="region of interest" description="Disordered" evidence="7">
    <location>
        <begin position="171"/>
        <end position="215"/>
    </location>
</feature>
<evidence type="ECO:0000256" key="6">
    <source>
        <dbReference type="ARBA" id="ARBA00023136"/>
    </source>
</evidence>
<accession>A0ABQ8UL15</accession>
<feature type="region of interest" description="Disordered" evidence="7">
    <location>
        <begin position="244"/>
        <end position="427"/>
    </location>
</feature>
<feature type="region of interest" description="Disordered" evidence="7">
    <location>
        <begin position="1"/>
        <end position="36"/>
    </location>
</feature>
<feature type="transmembrane region" description="Helical" evidence="8">
    <location>
        <begin position="1025"/>
        <end position="1048"/>
    </location>
</feature>
<comment type="caution">
    <text evidence="9">The sequence shown here is derived from an EMBL/GenBank/DDBJ whole genome shotgun (WGS) entry which is preliminary data.</text>
</comment>
<evidence type="ECO:0000256" key="2">
    <source>
        <dbReference type="ARBA" id="ARBA00022448"/>
    </source>
</evidence>
<feature type="compositionally biased region" description="Low complexity" evidence="7">
    <location>
        <begin position="359"/>
        <end position="368"/>
    </location>
</feature>
<evidence type="ECO:0000313" key="10">
    <source>
        <dbReference type="Proteomes" id="UP001141327"/>
    </source>
</evidence>
<proteinExistence type="predicted"/>
<feature type="compositionally biased region" description="Pro residues" evidence="7">
    <location>
        <begin position="833"/>
        <end position="847"/>
    </location>
</feature>
<feature type="compositionally biased region" description="Pro residues" evidence="7">
    <location>
        <begin position="190"/>
        <end position="213"/>
    </location>
</feature>
<dbReference type="PANTHER" id="PTHR36838:SF3">
    <property type="entry name" value="TRANSPORTER AUXIN EFFLUX CARRIER EC FAMILY"/>
    <property type="match status" value="1"/>
</dbReference>
<feature type="compositionally biased region" description="Pro residues" evidence="7">
    <location>
        <begin position="863"/>
        <end position="873"/>
    </location>
</feature>
<feature type="region of interest" description="Disordered" evidence="7">
    <location>
        <begin position="744"/>
        <end position="882"/>
    </location>
</feature>
<feature type="compositionally biased region" description="Basic and acidic residues" evidence="7">
    <location>
        <begin position="1"/>
        <end position="14"/>
    </location>
</feature>
<feature type="transmembrane region" description="Helical" evidence="8">
    <location>
        <begin position="903"/>
        <end position="921"/>
    </location>
</feature>
<keyword evidence="6 8" id="KW-0472">Membrane</keyword>
<reference evidence="9" key="1">
    <citation type="journal article" date="2022" name="bioRxiv">
        <title>Genomics of Preaxostyla Flagellates Illuminates Evolutionary Transitions and the Path Towards Mitochondrial Loss.</title>
        <authorList>
            <person name="Novak L.V.F."/>
            <person name="Treitli S.C."/>
            <person name="Pyrih J."/>
            <person name="Halakuc P."/>
            <person name="Pipaliya S.V."/>
            <person name="Vacek V."/>
            <person name="Brzon O."/>
            <person name="Soukal P."/>
            <person name="Eme L."/>
            <person name="Dacks J.B."/>
            <person name="Karnkowska A."/>
            <person name="Elias M."/>
            <person name="Hampl V."/>
        </authorList>
    </citation>
    <scope>NUCLEOTIDE SEQUENCE</scope>
    <source>
        <strain evidence="9">RCP-MX</strain>
    </source>
</reference>
<feature type="compositionally biased region" description="Low complexity" evidence="7">
    <location>
        <begin position="325"/>
        <end position="347"/>
    </location>
</feature>
<evidence type="ECO:0000256" key="3">
    <source>
        <dbReference type="ARBA" id="ARBA00022475"/>
    </source>
</evidence>
<dbReference type="InterPro" id="IPR004776">
    <property type="entry name" value="Mem_transp_PIN-like"/>
</dbReference>
<dbReference type="Pfam" id="PF03547">
    <property type="entry name" value="Mem_trans"/>
    <property type="match status" value="1"/>
</dbReference>
<feature type="transmembrane region" description="Helical" evidence="8">
    <location>
        <begin position="502"/>
        <end position="520"/>
    </location>
</feature>
<dbReference type="Proteomes" id="UP001141327">
    <property type="component" value="Unassembled WGS sequence"/>
</dbReference>
<feature type="transmembrane region" description="Helical" evidence="8">
    <location>
        <begin position="992"/>
        <end position="1013"/>
    </location>
</feature>
<keyword evidence="4 8" id="KW-0812">Transmembrane</keyword>
<feature type="compositionally biased region" description="Pro residues" evidence="7">
    <location>
        <begin position="369"/>
        <end position="404"/>
    </location>
</feature>
<keyword evidence="3" id="KW-1003">Cell membrane</keyword>
<feature type="transmembrane region" description="Helical" evidence="8">
    <location>
        <begin position="927"/>
        <end position="947"/>
    </location>
</feature>
<sequence length="1050" mass="109915">MEKREEDAQVKKLEQAVGSEKPGEDPAPHPVAIDLGLSGGVLADDFDAKKIRRKKKKKAPKNPEAEDSVPTIGLMNASAAPLPVSVGLFTGISLPQAEEKPNIFTDLEVDALEEPGVLRAHLRTAQSKILDLLKENEELRTKAEQMRREIRGLELVIDTRDTRLQQLEKQLHEAHEQAEAQVGPVAARPAPAPAPAPAPESPVPEAAPAPAAAPAPRFASHRMSLAANAISRLDIRAMMAAVTSGAAGGEEDDEDEDETAPPASMAPPPFRPKVVPSIANFTTSAPPTSAPPARPAPTPAAAPAPEKSEKSERAAPAPAHPAPAPVAAVSAPATGSLGVPRPVVAKPRPSPVPAPVPAPAAHAHAAKTPSPPPAAAPAPAPAPAPKPHPVASPAPTPSPSPKPATPAATAKPVVSPAKPASTPTSAGAGAAVMGLVAPAAAGKRYVSYEALKSVNSANYMEGVDLANKEDSLEPSEFARIFGMPYQHSFLRFCSADLMAFDWAPIASIFILIAIGYLMRVINRLDMAAGKPLSSMVVNLTLPGVILVKMISTAFPSNLIVFPFLAFFYDLFQMLGALLAFKIMRRKWPQTWSEDMKPPFLICCTSHNIGLFAYPIFEALYGDTSVFCMALWDLGNSVYIFIIAYGMCYYYRAPEKRDPKPAPPALPGAVELTPVPPAQLLIASAKDARPAAPSNPDACPVAPSSTDCKSDVATCSQATATGPQDHPEDAVVALTPPEPAVLSACIKSPSPPTLDGAPPMMVAAGGSQSDVPPSADVACVQSAPDTPPEAEPKTNGHDDTPCPASNEPGPEDEGPEDEGPEDEDKPGAPSVVVPTPPPTAAPAEPPPAAGLVRRQQTTSSSAPSPNPTPSPAPSVPAAATPGKPPAPRWVALCKKIGSMIPIPVIAYVVVISLNLSGVRAFPEPLRTVFGYFASSNTPLGLVLLGLYLQFWPSFPPRYKWLIIFELLYRYIPGFIFGIGLTALLQFGLGFDRITAIALGSCVLLPLPVTNVAFINEWGLDPQLPGVVCNLTVICSLVAVFVMYGVYYAFGG</sequence>
<feature type="compositionally biased region" description="Acidic residues" evidence="7">
    <location>
        <begin position="249"/>
        <end position="259"/>
    </location>
</feature>
<feature type="transmembrane region" description="Helical" evidence="8">
    <location>
        <begin position="628"/>
        <end position="650"/>
    </location>
</feature>
<evidence type="ECO:0000256" key="8">
    <source>
        <dbReference type="SAM" id="Phobius"/>
    </source>
</evidence>
<feature type="transmembrane region" description="Helical" evidence="8">
    <location>
        <begin position="599"/>
        <end position="616"/>
    </location>
</feature>